<dbReference type="EMBL" id="MU393430">
    <property type="protein sequence ID" value="KAI4869447.1"/>
    <property type="molecule type" value="Genomic_DNA"/>
</dbReference>
<keyword evidence="2" id="KW-1185">Reference proteome</keyword>
<organism evidence="1 2">
    <name type="scientific">Hypoxylon rubiginosum</name>
    <dbReference type="NCBI Taxonomy" id="110542"/>
    <lineage>
        <taxon>Eukaryota</taxon>
        <taxon>Fungi</taxon>
        <taxon>Dikarya</taxon>
        <taxon>Ascomycota</taxon>
        <taxon>Pezizomycotina</taxon>
        <taxon>Sordariomycetes</taxon>
        <taxon>Xylariomycetidae</taxon>
        <taxon>Xylariales</taxon>
        <taxon>Hypoxylaceae</taxon>
        <taxon>Hypoxylon</taxon>
    </lineage>
</organism>
<reference evidence="1 2" key="1">
    <citation type="journal article" date="2022" name="New Phytol.">
        <title>Ecological generalism drives hyperdiversity of secondary metabolite gene clusters in xylarialean endophytes.</title>
        <authorList>
            <person name="Franco M.E.E."/>
            <person name="Wisecaver J.H."/>
            <person name="Arnold A.E."/>
            <person name="Ju Y.M."/>
            <person name="Slot J.C."/>
            <person name="Ahrendt S."/>
            <person name="Moore L.P."/>
            <person name="Eastman K.E."/>
            <person name="Scott K."/>
            <person name="Konkel Z."/>
            <person name="Mondo S.J."/>
            <person name="Kuo A."/>
            <person name="Hayes R.D."/>
            <person name="Haridas S."/>
            <person name="Andreopoulos B."/>
            <person name="Riley R."/>
            <person name="LaButti K."/>
            <person name="Pangilinan J."/>
            <person name="Lipzen A."/>
            <person name="Amirebrahimi M."/>
            <person name="Yan J."/>
            <person name="Adam C."/>
            <person name="Keymanesh K."/>
            <person name="Ng V."/>
            <person name="Louie K."/>
            <person name="Northen T."/>
            <person name="Drula E."/>
            <person name="Henrissat B."/>
            <person name="Hsieh H.M."/>
            <person name="Youens-Clark K."/>
            <person name="Lutzoni F."/>
            <person name="Miadlikowska J."/>
            <person name="Eastwood D.C."/>
            <person name="Hamelin R.C."/>
            <person name="Grigoriev I.V."/>
            <person name="U'Ren J.M."/>
        </authorList>
    </citation>
    <scope>NUCLEOTIDE SEQUENCE [LARGE SCALE GENOMIC DNA]</scope>
    <source>
        <strain evidence="1 2">CBS 119005</strain>
    </source>
</reference>
<evidence type="ECO:0000313" key="1">
    <source>
        <dbReference type="EMBL" id="KAI4869447.1"/>
    </source>
</evidence>
<sequence>MSRKSALGALCASNAAFESATRRIAGSTQRTFSSSAQRNASIAHFTPASSPEIDELLSTIRHKIILPSYLPTDQRKKIFSPRHEKKLQSDPITIEIDGEVLKFRHQNLFTDVPSARRSVAEAVERFATPADFANLRPLLEGLAGAGRRFPPGFYAKIARVAGAKGHVYEVLECARGAARTGYRLDSSEKAAELLHFIQMKAANSAWDGPQTAQALRWAEMVLELLQEEAHQPRRRKDDPVLAGELPLHRDPAALLAPLHLAAVLVAKHGAEEGGGDAADRLAKYARDVVRLWPEGKKLTEVQPEALYADRDKLRYLRDPSKFLALASPLLYGLETAAGAVADPELTAQLRSRRDVLAAEVREARTAAIQKNPKCRGEVVYRKLFENADEAVEE</sequence>
<gene>
    <name evidence="1" type="ORF">F4820DRAFT_406617</name>
</gene>
<comment type="caution">
    <text evidence="1">The sequence shown here is derived from an EMBL/GenBank/DDBJ whole genome shotgun (WGS) entry which is preliminary data.</text>
</comment>
<proteinExistence type="predicted"/>
<protein>
    <submittedName>
        <fullName evidence="1">Uncharacterized protein</fullName>
    </submittedName>
</protein>
<evidence type="ECO:0000313" key="2">
    <source>
        <dbReference type="Proteomes" id="UP001497700"/>
    </source>
</evidence>
<name>A0ACB9ZDJ4_9PEZI</name>
<accession>A0ACB9ZDJ4</accession>
<dbReference type="Proteomes" id="UP001497700">
    <property type="component" value="Unassembled WGS sequence"/>
</dbReference>